<accession>A0A9J6ZQD5</accession>
<sequence>MIEYSPYKAGVKLPYKDLNIKALEQIQARSSQSFKPFVIGVFGDTHTYYDDFVDQVKHFNSIDTLDFVVHMGDITLSGIYREFLWYSEIVSDLKHPLITLIGNHDFLSNGEYMYREMFGPFNFTIVYNDCLFIFFEDIIWEKDVKDPDFDWLEEQLKNSGDFRYRFVFSHIPPWSGEFSKGNEFYFNMLLDKYDVDLSVHGHMHSYYLGKRYSSGPLYLTTSESKARETFVICVGEGGLELVRDELK</sequence>
<dbReference type="AlphaFoldDB" id="A0A9J6ZQD5"/>
<reference evidence="2" key="1">
    <citation type="submission" date="2022-05" db="EMBL/GenBank/DDBJ databases">
        <authorList>
            <person name="Sun X."/>
        </authorList>
    </citation>
    <scope>NUCLEOTIDE SEQUENCE</scope>
    <source>
        <strain evidence="2">Ai-910</strain>
    </source>
</reference>
<reference evidence="2" key="2">
    <citation type="submission" date="2022-06" db="EMBL/GenBank/DDBJ databases">
        <title>Xiashengella guii gen. nov. sp. nov., a bacterium isolated form anaerobic digestion tank.</title>
        <authorList>
            <person name="Huang H."/>
        </authorList>
    </citation>
    <scope>NUCLEOTIDE SEQUENCE</scope>
    <source>
        <strain evidence="2">Ai-910</strain>
    </source>
</reference>
<dbReference type="GO" id="GO:0016787">
    <property type="term" value="F:hydrolase activity"/>
    <property type="evidence" value="ECO:0007669"/>
    <property type="project" value="InterPro"/>
</dbReference>
<keyword evidence="3" id="KW-1185">Reference proteome</keyword>
<evidence type="ECO:0000313" key="3">
    <source>
        <dbReference type="Proteomes" id="UP001056426"/>
    </source>
</evidence>
<dbReference type="InterPro" id="IPR051918">
    <property type="entry name" value="STPP_CPPED1"/>
</dbReference>
<dbReference type="Gene3D" id="3.60.21.10">
    <property type="match status" value="1"/>
</dbReference>
<dbReference type="Pfam" id="PF00149">
    <property type="entry name" value="Metallophos"/>
    <property type="match status" value="1"/>
</dbReference>
<dbReference type="InterPro" id="IPR029052">
    <property type="entry name" value="Metallo-depent_PP-like"/>
</dbReference>
<gene>
    <name evidence="2" type="ORF">M9189_12820</name>
</gene>
<dbReference type="InterPro" id="IPR004843">
    <property type="entry name" value="Calcineurin-like_PHP"/>
</dbReference>
<dbReference type="PANTHER" id="PTHR43143">
    <property type="entry name" value="METALLOPHOSPHOESTERASE, CALCINEURIN SUPERFAMILY"/>
    <property type="match status" value="1"/>
</dbReference>
<feature type="domain" description="Calcineurin-like phosphoesterase" evidence="1">
    <location>
        <begin position="38"/>
        <end position="206"/>
    </location>
</feature>
<dbReference type="Proteomes" id="UP001056426">
    <property type="component" value="Chromosome"/>
</dbReference>
<dbReference type="EMBL" id="CP098400">
    <property type="protein sequence ID" value="URW79726.1"/>
    <property type="molecule type" value="Genomic_DNA"/>
</dbReference>
<organism evidence="2 3">
    <name type="scientific">Xiashengella succiniciproducens</name>
    <dbReference type="NCBI Taxonomy" id="2949635"/>
    <lineage>
        <taxon>Bacteria</taxon>
        <taxon>Pseudomonadati</taxon>
        <taxon>Bacteroidota</taxon>
        <taxon>Bacteroidia</taxon>
        <taxon>Marinilabiliales</taxon>
        <taxon>Marinilabiliaceae</taxon>
        <taxon>Xiashengella</taxon>
    </lineage>
</organism>
<dbReference type="PANTHER" id="PTHR43143:SF1">
    <property type="entry name" value="SERINE_THREONINE-PROTEIN PHOSPHATASE CPPED1"/>
    <property type="match status" value="1"/>
</dbReference>
<evidence type="ECO:0000259" key="1">
    <source>
        <dbReference type="Pfam" id="PF00149"/>
    </source>
</evidence>
<protein>
    <submittedName>
        <fullName evidence="2">Metallophosphoesterase</fullName>
    </submittedName>
</protein>
<evidence type="ECO:0000313" key="2">
    <source>
        <dbReference type="EMBL" id="URW79726.1"/>
    </source>
</evidence>
<proteinExistence type="predicted"/>
<name>A0A9J6ZQD5_9BACT</name>
<dbReference type="CDD" id="cd00838">
    <property type="entry name" value="MPP_superfamily"/>
    <property type="match status" value="1"/>
</dbReference>
<dbReference type="RefSeq" id="WP_250723807.1">
    <property type="nucleotide sequence ID" value="NZ_CP098400.1"/>
</dbReference>
<dbReference type="SUPFAM" id="SSF56300">
    <property type="entry name" value="Metallo-dependent phosphatases"/>
    <property type="match status" value="1"/>
</dbReference>
<dbReference type="KEGG" id="alkq:M9189_12820"/>